<feature type="compositionally biased region" description="Low complexity" evidence="1">
    <location>
        <begin position="837"/>
        <end position="851"/>
    </location>
</feature>
<feature type="compositionally biased region" description="Polar residues" evidence="1">
    <location>
        <begin position="886"/>
        <end position="902"/>
    </location>
</feature>
<evidence type="ECO:0000256" key="1">
    <source>
        <dbReference type="SAM" id="MobiDB-lite"/>
    </source>
</evidence>
<accession>A0ABR2Z6C5</accession>
<keyword evidence="3" id="KW-1185">Reference proteome</keyword>
<proteinExistence type="predicted"/>
<dbReference type="EMBL" id="JBBXMP010000651">
    <property type="protein sequence ID" value="KAL0057171.1"/>
    <property type="molecule type" value="Genomic_DNA"/>
</dbReference>
<comment type="caution">
    <text evidence="2">The sequence shown here is derived from an EMBL/GenBank/DDBJ whole genome shotgun (WGS) entry which is preliminary data.</text>
</comment>
<feature type="region of interest" description="Disordered" evidence="1">
    <location>
        <begin position="59"/>
        <end position="85"/>
    </location>
</feature>
<name>A0ABR2Z6C5_9AGAR</name>
<feature type="region of interest" description="Disordered" evidence="1">
    <location>
        <begin position="881"/>
        <end position="945"/>
    </location>
</feature>
<feature type="compositionally biased region" description="Basic and acidic residues" evidence="1">
    <location>
        <begin position="798"/>
        <end position="823"/>
    </location>
</feature>
<protein>
    <submittedName>
        <fullName evidence="2">Uncharacterized protein</fullName>
    </submittedName>
</protein>
<reference evidence="2 3" key="1">
    <citation type="submission" date="2024-05" db="EMBL/GenBank/DDBJ databases">
        <title>A draft genome resource for the thread blight pathogen Marasmius tenuissimus strain MS-2.</title>
        <authorList>
            <person name="Yulfo-Soto G.E."/>
            <person name="Baruah I.K."/>
            <person name="Amoako-Attah I."/>
            <person name="Bukari Y."/>
            <person name="Meinhardt L.W."/>
            <person name="Bailey B.A."/>
            <person name="Cohen S.P."/>
        </authorList>
    </citation>
    <scope>NUCLEOTIDE SEQUENCE [LARGE SCALE GENOMIC DNA]</scope>
    <source>
        <strain evidence="2 3">MS-2</strain>
    </source>
</reference>
<evidence type="ECO:0000313" key="3">
    <source>
        <dbReference type="Proteomes" id="UP001437256"/>
    </source>
</evidence>
<gene>
    <name evidence="2" type="ORF">AAF712_016196</name>
</gene>
<feature type="compositionally biased region" description="Basic and acidic residues" evidence="1">
    <location>
        <begin position="855"/>
        <end position="865"/>
    </location>
</feature>
<organism evidence="2 3">
    <name type="scientific">Marasmius tenuissimus</name>
    <dbReference type="NCBI Taxonomy" id="585030"/>
    <lineage>
        <taxon>Eukaryota</taxon>
        <taxon>Fungi</taxon>
        <taxon>Dikarya</taxon>
        <taxon>Basidiomycota</taxon>
        <taxon>Agaricomycotina</taxon>
        <taxon>Agaricomycetes</taxon>
        <taxon>Agaricomycetidae</taxon>
        <taxon>Agaricales</taxon>
        <taxon>Marasmiineae</taxon>
        <taxon>Marasmiaceae</taxon>
        <taxon>Marasmius</taxon>
    </lineage>
</organism>
<feature type="compositionally biased region" description="Polar residues" evidence="1">
    <location>
        <begin position="68"/>
        <end position="78"/>
    </location>
</feature>
<evidence type="ECO:0000313" key="2">
    <source>
        <dbReference type="EMBL" id="KAL0057171.1"/>
    </source>
</evidence>
<feature type="region of interest" description="Disordered" evidence="1">
    <location>
        <begin position="792"/>
        <end position="823"/>
    </location>
</feature>
<feature type="region of interest" description="Disordered" evidence="1">
    <location>
        <begin position="837"/>
        <end position="866"/>
    </location>
</feature>
<dbReference type="Proteomes" id="UP001437256">
    <property type="component" value="Unassembled WGS sequence"/>
</dbReference>
<sequence>MPAHSAEDCQFLGTLDSGIIVEFRDYKYSVDFIHNNAPLFSDDNWVDVAELRDFLQARPPSEPREQDFSFNLPSSSPSDELPTWAPSNTSWLDSDKIESKVCVEPDTPLHITSKTVVQHLEKVVNKLPTGWPIHHVPSGVVLLIPSASFKFMDANGKLIPVDAVIKNSDLDSWRGNTGVAHSGKNDATVTFAPGEAPVRCRASGLACAGTWACERVDQSLLNVERYGLDTAARDRLIAAQEATRACQGSTPEMMAATYLNVLYGRTCKYKDMQRARCKGRFVLRQARSGAFFMGCDLAEGLDKRRHTSFPIDSAVDIDVLKRLLACKDLGMTKNTPPCSNVQVPSTGGKLKYCPYAHIVEGKYLGPARMVQHPCPVKRTIYVPLGVNNERRALVFHKDIPHNHAVPLQHRLTFEAEQLYRELIRAVGVVGATVMKVDHAASSSVLLGGKSAAQHAPALQFKRIKQNLISQEKTKRFPAGLDLTGVYKLFLEDQELPENERYLHRFINTDKGGVLIATCIVDNLALIHEVTSFEADTTFKRTLTLHELEFGFFHRGLERAMTFARFYLNRQDTYHFTLAYDTLQDLVATLTHRPLAFIRFHRGGNLSGVSGDMEVAHLIGLATSLLRTIDVEYFGHDVKTPEELLPFMVRLCMVHVKRAMLDFQSMVTPAQFTQIMSLFSVKSDEELEAYSDDVYAIENPKVTAWWKHKRDSSWILRCILRFKSHMHPKDWDATAATTNTGKSQILIAALGNFLHCFSTRALDKKRADSVRITRSTGNLENKNASLQARVARSLQRTNASRERASDVARRTMAKDDLKKKIDAEQELRRRSAALTKSLHAALSAPSSSSDAAAIKEQLEHEKERRKTSMALQKELQTQLNALKAQEPSGQSNETDECSSSGRVKSSPAIPSSARRFPGPNLSTVPEEPSSVPITSTQPPNASFQELTGSSSFSQLTYPNNAFVDDDEPITVTSFRGFVDQYRRPESGPATRPDDFMRASVEDFLQNVGPARSMLDWDIPTPQGANEAFRFDDPKIFPSLMDMSTLPQTPCGPKRSSTDSHDLYDGLLASKRLRRS</sequence>
<feature type="region of interest" description="Disordered" evidence="1">
    <location>
        <begin position="1040"/>
        <end position="1061"/>
    </location>
</feature>
<feature type="compositionally biased region" description="Polar residues" evidence="1">
    <location>
        <begin position="930"/>
        <end position="945"/>
    </location>
</feature>